<name>A0AAD7EJK0_9AGAR</name>
<proteinExistence type="predicted"/>
<dbReference type="Proteomes" id="UP001218218">
    <property type="component" value="Unassembled WGS sequence"/>
</dbReference>
<evidence type="ECO:0000313" key="1">
    <source>
        <dbReference type="EMBL" id="KAJ7327456.1"/>
    </source>
</evidence>
<sequence>MACSVWSTLYCAPTSLSCDCMLLTEAVKHSKDVKYWDYLDGRIAKICRQANNNPRKITKAFCHYLDKDQEKYGADNYTIDTTPGDQFQQEVDSLIAACRANLAAAATSTESTQDRAMTSHFGLSGWCIEQQNRRGKNISLSGNINRTSPASGRVADIADLQSQLIIMAEHHG</sequence>
<gene>
    <name evidence="1" type="ORF">DFH08DRAFT_816305</name>
</gene>
<evidence type="ECO:0000313" key="2">
    <source>
        <dbReference type="Proteomes" id="UP001218218"/>
    </source>
</evidence>
<reference evidence="1" key="1">
    <citation type="submission" date="2023-03" db="EMBL/GenBank/DDBJ databases">
        <title>Massive genome expansion in bonnet fungi (Mycena s.s.) driven by repeated elements and novel gene families across ecological guilds.</title>
        <authorList>
            <consortium name="Lawrence Berkeley National Laboratory"/>
            <person name="Harder C.B."/>
            <person name="Miyauchi S."/>
            <person name="Viragh M."/>
            <person name="Kuo A."/>
            <person name="Thoen E."/>
            <person name="Andreopoulos B."/>
            <person name="Lu D."/>
            <person name="Skrede I."/>
            <person name="Drula E."/>
            <person name="Henrissat B."/>
            <person name="Morin E."/>
            <person name="Kohler A."/>
            <person name="Barry K."/>
            <person name="LaButti K."/>
            <person name="Morin E."/>
            <person name="Salamov A."/>
            <person name="Lipzen A."/>
            <person name="Mereny Z."/>
            <person name="Hegedus B."/>
            <person name="Baldrian P."/>
            <person name="Stursova M."/>
            <person name="Weitz H."/>
            <person name="Taylor A."/>
            <person name="Grigoriev I.V."/>
            <person name="Nagy L.G."/>
            <person name="Martin F."/>
            <person name="Kauserud H."/>
        </authorList>
    </citation>
    <scope>NUCLEOTIDE SEQUENCE</scope>
    <source>
        <strain evidence="1">CBHHK002</strain>
    </source>
</reference>
<accession>A0AAD7EJK0</accession>
<protein>
    <submittedName>
        <fullName evidence="1">Uncharacterized protein</fullName>
    </submittedName>
</protein>
<dbReference type="AlphaFoldDB" id="A0AAD7EJK0"/>
<dbReference type="EMBL" id="JARIHO010000041">
    <property type="protein sequence ID" value="KAJ7327456.1"/>
    <property type="molecule type" value="Genomic_DNA"/>
</dbReference>
<keyword evidence="2" id="KW-1185">Reference proteome</keyword>
<organism evidence="1 2">
    <name type="scientific">Mycena albidolilacea</name>
    <dbReference type="NCBI Taxonomy" id="1033008"/>
    <lineage>
        <taxon>Eukaryota</taxon>
        <taxon>Fungi</taxon>
        <taxon>Dikarya</taxon>
        <taxon>Basidiomycota</taxon>
        <taxon>Agaricomycotina</taxon>
        <taxon>Agaricomycetes</taxon>
        <taxon>Agaricomycetidae</taxon>
        <taxon>Agaricales</taxon>
        <taxon>Marasmiineae</taxon>
        <taxon>Mycenaceae</taxon>
        <taxon>Mycena</taxon>
    </lineage>
</organism>
<comment type="caution">
    <text evidence="1">The sequence shown here is derived from an EMBL/GenBank/DDBJ whole genome shotgun (WGS) entry which is preliminary data.</text>
</comment>